<protein>
    <submittedName>
        <fullName evidence="1">Uncharacterized protein</fullName>
    </submittedName>
</protein>
<name>A0A0N1I8U0_LEPSE</name>
<dbReference type="OMA" id="EHKFFEP"/>
<proteinExistence type="predicted"/>
<evidence type="ECO:0000313" key="1">
    <source>
        <dbReference type="EMBL" id="KPI90450.1"/>
    </source>
</evidence>
<dbReference type="AlphaFoldDB" id="A0A0N1I8U0"/>
<organism evidence="1 2">
    <name type="scientific">Leptomonas seymouri</name>
    <dbReference type="NCBI Taxonomy" id="5684"/>
    <lineage>
        <taxon>Eukaryota</taxon>
        <taxon>Discoba</taxon>
        <taxon>Euglenozoa</taxon>
        <taxon>Kinetoplastea</taxon>
        <taxon>Metakinetoplastina</taxon>
        <taxon>Trypanosomatida</taxon>
        <taxon>Trypanosomatidae</taxon>
        <taxon>Leishmaniinae</taxon>
        <taxon>Leptomonas</taxon>
    </lineage>
</organism>
<keyword evidence="2" id="KW-1185">Reference proteome</keyword>
<dbReference type="Proteomes" id="UP000038009">
    <property type="component" value="Unassembled WGS sequence"/>
</dbReference>
<dbReference type="OrthoDB" id="10565080at2759"/>
<gene>
    <name evidence="1" type="ORF">ABL78_0380</name>
</gene>
<accession>A0A0N1I8U0</accession>
<evidence type="ECO:0000313" key="2">
    <source>
        <dbReference type="Proteomes" id="UP000038009"/>
    </source>
</evidence>
<reference evidence="1 2" key="1">
    <citation type="journal article" date="2015" name="PLoS Pathog.">
        <title>Leptomonas seymouri: Adaptations to the Dixenous Life Cycle Analyzed by Genome Sequencing, Transcriptome Profiling and Co-infection with Leishmania donovani.</title>
        <authorList>
            <person name="Kraeva N."/>
            <person name="Butenko A."/>
            <person name="Hlavacova J."/>
            <person name="Kostygov A."/>
            <person name="Myskova J."/>
            <person name="Grybchuk D."/>
            <person name="Lestinova T."/>
            <person name="Votypka J."/>
            <person name="Volf P."/>
            <person name="Opperdoes F."/>
            <person name="Flegontov P."/>
            <person name="Lukes J."/>
            <person name="Yurchenko V."/>
        </authorList>
    </citation>
    <scope>NUCLEOTIDE SEQUENCE [LARGE SCALE GENOMIC DNA]</scope>
    <source>
        <strain evidence="1 2">ATCC 30220</strain>
    </source>
</reference>
<comment type="caution">
    <text evidence="1">The sequence shown here is derived from an EMBL/GenBank/DDBJ whole genome shotgun (WGS) entry which is preliminary data.</text>
</comment>
<dbReference type="VEuPathDB" id="TriTrypDB:Lsey_0005_0130"/>
<dbReference type="EMBL" id="LJSK01000005">
    <property type="protein sequence ID" value="KPI90450.1"/>
    <property type="molecule type" value="Genomic_DNA"/>
</dbReference>
<sequence>MSQLNIHRPAFSGRVSRFATPTRRRSPFTAADAELSAITASCMGDTCIFAERIARCDGRASNCTPVKIRGNALPAQRHHGATSPVTVRGLPGSMAVSPCGRRCAAPNFMEVDAFCGSPRIHLAPPPSTLRQSCKRSPFPERSGSLMLQDVPADVRARKASLQCLDSRSASGSTTATPSLHIMRAELNDEPNISKCPFVRTDLEPLTVEESITGTMNSRDVLSPNSPSFSFFATVGEKRHTRLPGASLDSARISGEQRSTVSPQSFLHRLQQSPWNDTATASVSSCALPLEGKVFSPLRFDGRAVSSDQSQGLSSATASHYSTVHPLLSRISASHCHSADDEEEGLSVKCGSQGLPCDAVKQRRLLQTCLIFISRGKAERVSEGQRRRQRCLSATLRRLVHILLRLPFRILKQMFLVCANQVKCDITLKPLSRLQVF</sequence>